<dbReference type="PROSITE" id="PS51257">
    <property type="entry name" value="PROKAR_LIPOPROTEIN"/>
    <property type="match status" value="1"/>
</dbReference>
<dbReference type="InterPro" id="IPR031989">
    <property type="entry name" value="DUF5067"/>
</dbReference>
<feature type="domain" description="DUF5067" evidence="4">
    <location>
        <begin position="41"/>
        <end position="160"/>
    </location>
</feature>
<name>A0A2N5PKF1_MEDGN</name>
<feature type="compositionally biased region" description="Basic and acidic residues" evidence="2">
    <location>
        <begin position="39"/>
        <end position="49"/>
    </location>
</feature>
<sequence length="176" mass="19400">MKKKIVAMLLVGAMALSITACGGDAEPSRDAETTTEATTEQKEEPKEEAQPVDDGIIDFTAEKFNVKYVRHEFANDYEGNKCLLYYYTFTNNSDENATAGIAANVQCFQDGGECEMGIMAEQNDSMNNYAINEVQPGGTVEVCQVYKLKSDTELTIEASDMISFDNKKDTQKIAVQ</sequence>
<dbReference type="Gene3D" id="2.60.40.1240">
    <property type="match status" value="1"/>
</dbReference>
<evidence type="ECO:0000256" key="2">
    <source>
        <dbReference type="SAM" id="MobiDB-lite"/>
    </source>
</evidence>
<organism evidence="5 6">
    <name type="scientific">Mediterraneibacter gnavus</name>
    <name type="common">Ruminococcus gnavus</name>
    <dbReference type="NCBI Taxonomy" id="33038"/>
    <lineage>
        <taxon>Bacteria</taxon>
        <taxon>Bacillati</taxon>
        <taxon>Bacillota</taxon>
        <taxon>Clostridia</taxon>
        <taxon>Lachnospirales</taxon>
        <taxon>Lachnospiraceae</taxon>
        <taxon>Mediterraneibacter</taxon>
    </lineage>
</organism>
<evidence type="ECO:0000256" key="3">
    <source>
        <dbReference type="SAM" id="SignalP"/>
    </source>
</evidence>
<dbReference type="Proteomes" id="UP000235093">
    <property type="component" value="Unassembled WGS sequence"/>
</dbReference>
<proteinExistence type="predicted"/>
<evidence type="ECO:0000259" key="4">
    <source>
        <dbReference type="Pfam" id="PF16729"/>
    </source>
</evidence>
<dbReference type="InterPro" id="IPR029050">
    <property type="entry name" value="Immunoprotect_excell_Ig-like"/>
</dbReference>
<dbReference type="RefSeq" id="WP_101883933.1">
    <property type="nucleotide sequence ID" value="NZ_CP176629.1"/>
</dbReference>
<dbReference type="EMBL" id="NIHT01000010">
    <property type="protein sequence ID" value="PLT75600.1"/>
    <property type="molecule type" value="Genomic_DNA"/>
</dbReference>
<feature type="chain" id="PRO_5039048450" description="DUF5067 domain-containing protein" evidence="3">
    <location>
        <begin position="23"/>
        <end position="176"/>
    </location>
</feature>
<gene>
    <name evidence="5" type="ORF">CDL23_07865</name>
</gene>
<reference evidence="5 6" key="1">
    <citation type="journal article" date="2017" name="Genome Med.">
        <title>A novel Ruminococcus gnavus clade enriched in inflammatory bowel disease patients.</title>
        <authorList>
            <person name="Hall A.B."/>
            <person name="Yassour M."/>
            <person name="Sauk J."/>
            <person name="Garner A."/>
            <person name="Jiang X."/>
            <person name="Arthur T."/>
            <person name="Lagoudas G.K."/>
            <person name="Vatanen T."/>
            <person name="Fornelos N."/>
            <person name="Wilson R."/>
            <person name="Bertha M."/>
            <person name="Cohen M."/>
            <person name="Garber J."/>
            <person name="Khalili H."/>
            <person name="Gevers D."/>
            <person name="Ananthakrishnan A.N."/>
            <person name="Kugathasan S."/>
            <person name="Lander E.S."/>
            <person name="Blainey P."/>
            <person name="Vlamakis H."/>
            <person name="Xavier R.J."/>
            <person name="Huttenhower C."/>
        </authorList>
    </citation>
    <scope>NUCLEOTIDE SEQUENCE [LARGE SCALE GENOMIC DNA]</scope>
    <source>
        <strain evidence="5 6">RJX1125</strain>
    </source>
</reference>
<evidence type="ECO:0000256" key="1">
    <source>
        <dbReference type="ARBA" id="ARBA00022729"/>
    </source>
</evidence>
<dbReference type="Pfam" id="PF16729">
    <property type="entry name" value="DUF5067"/>
    <property type="match status" value="1"/>
</dbReference>
<evidence type="ECO:0000313" key="6">
    <source>
        <dbReference type="Proteomes" id="UP000235093"/>
    </source>
</evidence>
<accession>A0A2N5PKF1</accession>
<feature type="signal peptide" evidence="3">
    <location>
        <begin position="1"/>
        <end position="22"/>
    </location>
</feature>
<comment type="caution">
    <text evidence="5">The sequence shown here is derived from an EMBL/GenBank/DDBJ whole genome shotgun (WGS) entry which is preliminary data.</text>
</comment>
<dbReference type="AlphaFoldDB" id="A0A2N5PKF1"/>
<evidence type="ECO:0000313" key="5">
    <source>
        <dbReference type="EMBL" id="PLT75600.1"/>
    </source>
</evidence>
<keyword evidence="1 3" id="KW-0732">Signal</keyword>
<feature type="region of interest" description="Disordered" evidence="2">
    <location>
        <begin position="22"/>
        <end position="51"/>
    </location>
</feature>
<protein>
    <recommendedName>
        <fullName evidence="4">DUF5067 domain-containing protein</fullName>
    </recommendedName>
</protein>